<feature type="signal peptide" evidence="10">
    <location>
        <begin position="1"/>
        <end position="36"/>
    </location>
</feature>
<keyword evidence="5" id="KW-0372">Hormone</keyword>
<dbReference type="GO" id="GO:0001664">
    <property type="term" value="F:G protein-coupled receptor binding"/>
    <property type="evidence" value="ECO:0007669"/>
    <property type="project" value="TreeGrafter"/>
</dbReference>
<keyword evidence="12" id="KW-1185">Reference proteome</keyword>
<keyword evidence="7 8" id="KW-1015">Disulfide bond</keyword>
<keyword evidence="6 10" id="KW-0732">Signal</keyword>
<evidence type="ECO:0000256" key="1">
    <source>
        <dbReference type="ARBA" id="ARBA00004613"/>
    </source>
</evidence>
<evidence type="ECO:0000256" key="4">
    <source>
        <dbReference type="ARBA" id="ARBA00022685"/>
    </source>
</evidence>
<dbReference type="AlphaFoldDB" id="A0A6P3QKJ1"/>
<evidence type="ECO:0000256" key="10">
    <source>
        <dbReference type="SAM" id="SignalP"/>
    </source>
</evidence>
<feature type="chain" id="PRO_5044646367" evidence="10">
    <location>
        <begin position="37"/>
        <end position="120"/>
    </location>
</feature>
<feature type="region of interest" description="Disordered" evidence="9">
    <location>
        <begin position="87"/>
        <end position="107"/>
    </location>
</feature>
<organism evidence="12 14">
    <name type="scientific">Pteropus vampyrus</name>
    <name type="common">Large flying fox</name>
    <dbReference type="NCBI Taxonomy" id="132908"/>
    <lineage>
        <taxon>Eukaryota</taxon>
        <taxon>Metazoa</taxon>
        <taxon>Chordata</taxon>
        <taxon>Craniata</taxon>
        <taxon>Vertebrata</taxon>
        <taxon>Euteleostomi</taxon>
        <taxon>Mammalia</taxon>
        <taxon>Eutheria</taxon>
        <taxon>Laurasiatheria</taxon>
        <taxon>Chiroptera</taxon>
        <taxon>Yinpterochiroptera</taxon>
        <taxon>Pteropodoidea</taxon>
        <taxon>Pteropodidae</taxon>
        <taxon>Pteropodinae</taxon>
        <taxon>Pteropus</taxon>
    </lineage>
</organism>
<evidence type="ECO:0000313" key="13">
    <source>
        <dbReference type="RefSeq" id="XP_011361877.1"/>
    </source>
</evidence>
<dbReference type="GO" id="GO:0007193">
    <property type="term" value="P:adenylate cyclase-inhibiting G protein-coupled receptor signaling pathway"/>
    <property type="evidence" value="ECO:0007669"/>
    <property type="project" value="TreeGrafter"/>
</dbReference>
<comment type="subcellular location">
    <subcellularLocation>
        <location evidence="1">Secreted</location>
    </subcellularLocation>
</comment>
<keyword evidence="4" id="KW-0165">Cleavage on pair of basic residues</keyword>
<evidence type="ECO:0000256" key="6">
    <source>
        <dbReference type="ARBA" id="ARBA00022729"/>
    </source>
</evidence>
<dbReference type="Pfam" id="PF03002">
    <property type="entry name" value="Somatostatin"/>
    <property type="match status" value="1"/>
</dbReference>
<evidence type="ECO:0000256" key="9">
    <source>
        <dbReference type="SAM" id="MobiDB-lite"/>
    </source>
</evidence>
<evidence type="ECO:0000256" key="8">
    <source>
        <dbReference type="PIRSR" id="PIRSR001814-1"/>
    </source>
</evidence>
<gene>
    <name evidence="13 14" type="primary">LOC105294384</name>
</gene>
<protein>
    <submittedName>
        <fullName evidence="13 14">Cortistatin-like</fullName>
    </submittedName>
</protein>
<feature type="domain" description="Somatostatin/Cortistatin C-terminal" evidence="11">
    <location>
        <begin position="104"/>
        <end position="119"/>
    </location>
</feature>
<dbReference type="RefSeq" id="XP_011361878.1">
    <property type="nucleotide sequence ID" value="XM_011363576.2"/>
</dbReference>
<evidence type="ECO:0000313" key="14">
    <source>
        <dbReference type="RefSeq" id="XP_011361878.1"/>
    </source>
</evidence>
<keyword evidence="3" id="KW-0964">Secreted</keyword>
<sequence length="120" mass="13259">MSTHRAGTKRQAARRMPPPLCLLLLLLLLLLGATAALPLESGLAGHDSGHMQEVAEIQKNSLLTFLAQWYKWTSQAHAVPFVGAAREVSKRQEGPPPQQAPRPEKAPCKNFFWKTFSSCK</sequence>
<dbReference type="PIRSF" id="PIRSF001814">
    <property type="entry name" value="Somatostatin"/>
    <property type="match status" value="1"/>
</dbReference>
<dbReference type="GeneID" id="105294384"/>
<evidence type="ECO:0000259" key="11">
    <source>
        <dbReference type="Pfam" id="PF03002"/>
    </source>
</evidence>
<dbReference type="RefSeq" id="XP_011361877.1">
    <property type="nucleotide sequence ID" value="XM_011363575.2"/>
</dbReference>
<dbReference type="Proteomes" id="UP000515202">
    <property type="component" value="Unplaced"/>
</dbReference>
<dbReference type="GO" id="GO:0005184">
    <property type="term" value="F:neuropeptide hormone activity"/>
    <property type="evidence" value="ECO:0007669"/>
    <property type="project" value="TreeGrafter"/>
</dbReference>
<dbReference type="PANTHER" id="PTHR10558:SF1">
    <property type="entry name" value="CORTISTATIN"/>
    <property type="match status" value="1"/>
</dbReference>
<dbReference type="InterPro" id="IPR004250">
    <property type="entry name" value="Somatostatin"/>
</dbReference>
<proteinExistence type="inferred from homology"/>
<accession>A0A6P3QKJ1</accession>
<dbReference type="InterPro" id="IPR018142">
    <property type="entry name" value="Somatostatin/Cortistatin_C"/>
</dbReference>
<dbReference type="KEGG" id="pvp:105294384"/>
<dbReference type="GO" id="GO:0005615">
    <property type="term" value="C:extracellular space"/>
    <property type="evidence" value="ECO:0007669"/>
    <property type="project" value="TreeGrafter"/>
</dbReference>
<evidence type="ECO:0000256" key="7">
    <source>
        <dbReference type="ARBA" id="ARBA00023157"/>
    </source>
</evidence>
<evidence type="ECO:0000313" key="12">
    <source>
        <dbReference type="Proteomes" id="UP000515202"/>
    </source>
</evidence>
<name>A0A6P3QKJ1_PTEVA</name>
<dbReference type="OrthoDB" id="9438385at2759"/>
<evidence type="ECO:0000256" key="3">
    <source>
        <dbReference type="ARBA" id="ARBA00022525"/>
    </source>
</evidence>
<evidence type="ECO:0000256" key="5">
    <source>
        <dbReference type="ARBA" id="ARBA00022702"/>
    </source>
</evidence>
<dbReference type="GO" id="GO:0030334">
    <property type="term" value="P:regulation of cell migration"/>
    <property type="evidence" value="ECO:0007669"/>
    <property type="project" value="TreeGrafter"/>
</dbReference>
<evidence type="ECO:0000256" key="2">
    <source>
        <dbReference type="ARBA" id="ARBA00008327"/>
    </source>
</evidence>
<feature type="disulfide bond" evidence="8">
    <location>
        <begin position="108"/>
        <end position="119"/>
    </location>
</feature>
<reference evidence="13 14" key="1">
    <citation type="submission" date="2025-04" db="UniProtKB">
        <authorList>
            <consortium name="RefSeq"/>
        </authorList>
    </citation>
    <scope>IDENTIFICATION</scope>
    <source>
        <tissue evidence="13 14">Kidney</tissue>
    </source>
</reference>
<comment type="similarity">
    <text evidence="2">Belongs to the somatostatin family.</text>
</comment>
<dbReference type="PANTHER" id="PTHR10558">
    <property type="entry name" value="SOMATOSTATIN"/>
    <property type="match status" value="1"/>
</dbReference>